<dbReference type="Proteomes" id="UP001190825">
    <property type="component" value="Unassembled WGS sequence"/>
</dbReference>
<reference evidence="4" key="1">
    <citation type="submission" date="2017-04" db="EMBL/GenBank/DDBJ databases">
        <authorList>
            <person name="Porter S."/>
            <person name="Friesen M.L."/>
            <person name="Faber-Hammond J."/>
        </authorList>
    </citation>
    <scope>NUCLEOTIDE SEQUENCE</scope>
    <source>
        <strain evidence="4">Str16</strain>
    </source>
</reference>
<reference evidence="4 6" key="2">
    <citation type="journal article" date="2018" name="FEMS Microbiol. Ecol.">
        <title>Co-invading symbiotic mutualists of Medicago polymorpha retain high ancestral diversity and contain diverse accessory genomes.</title>
        <authorList>
            <person name="Porter S.S."/>
            <person name="Faber-Hammond J.J."/>
            <person name="Friesen M.L."/>
        </authorList>
    </citation>
    <scope>NUCLEOTIDE SEQUENCE [LARGE SCALE GENOMIC DNA]</scope>
    <source>
        <strain evidence="4 6">Str16</strain>
    </source>
</reference>
<dbReference type="InterPro" id="IPR036709">
    <property type="entry name" value="Autotransporte_beta_dom_sf"/>
</dbReference>
<dbReference type="GO" id="GO:0019867">
    <property type="term" value="C:outer membrane"/>
    <property type="evidence" value="ECO:0007669"/>
    <property type="project" value="InterPro"/>
</dbReference>
<dbReference type="SUPFAM" id="SSF103515">
    <property type="entry name" value="Autotransporter"/>
    <property type="match status" value="1"/>
</dbReference>
<sequence>MVVAKVRKCFSTVLSGALLAGLFCIVGSGEASAANCSAGGGLAYLGNTRGAARSVWLSGTSAGSFGLEAAQGNQMVDTWSKSKRGLHVSLSPVVSNGNGGTHKLLDLSGGKPCLLDTQNQVRDFIPPDFTWPQGRPDIGPIRFFDFDLPEGRPDTGPIRVFPDFDRPAGRPDTGPIRVFPGFDRPDGRPDTEPVRVFPGFDRPDGRPDNDLPRIPPDRPDGRPDNDLPRVFPGFDPPSPSPNPTAVRGGRVVGARTAQNCIDPRSVGSDQRRDVPICPEFVAEEAATQGAGQSHGVPLTPGRDLPAPSLWNFWSDIRFTDISDERYDRDSDTFARTLDMGIDRRITDDLVVGMSFSLQDSSTDAFHDSLDIDSDGFSFGPYAAYRLSKHWAIDASLTYGRYNNDVELSVLSGKYDSERFAGEISLNGQYKFDAYYVRPKASVTLSHVKSDAYGLSGSLFNFPVSVSLPGDSYNYGVLDMSTEVSRFFRLPDGQPFLVFAELGAQYEFERPNDGKILTGDLSEVSPSPWAFSLRSGLRMLLNENLQIEATGGYLSLGQDDLDVWEGKLHVSWSF</sequence>
<gene>
    <name evidence="4" type="ORF">BMJ33_01910</name>
    <name evidence="5" type="ORF">EMEDMD4_490083</name>
</gene>
<evidence type="ECO:0000313" key="4">
    <source>
        <dbReference type="EMBL" id="PLU09176.1"/>
    </source>
</evidence>
<feature type="compositionally biased region" description="Basic and acidic residues" evidence="1">
    <location>
        <begin position="183"/>
        <end position="193"/>
    </location>
</feature>
<dbReference type="InterPro" id="IPR005546">
    <property type="entry name" value="Autotransporte_beta"/>
</dbReference>
<protein>
    <submittedName>
        <fullName evidence="4">Autotransporter outer membrane beta-barrel domain-containing protein</fullName>
    </submittedName>
    <submittedName>
        <fullName evidence="5">Outer membrane autotransporter barrel domain</fullName>
    </submittedName>
</protein>
<proteinExistence type="predicted"/>
<dbReference type="RefSeq" id="WP_033051218.1">
    <property type="nucleotide sequence ID" value="NZ_ATYC01000008.1"/>
</dbReference>
<feature type="region of interest" description="Disordered" evidence="1">
    <location>
        <begin position="154"/>
        <end position="248"/>
    </location>
</feature>
<feature type="compositionally biased region" description="Basic and acidic residues" evidence="1">
    <location>
        <begin position="201"/>
        <end position="227"/>
    </location>
</feature>
<dbReference type="PROSITE" id="PS51208">
    <property type="entry name" value="AUTOTRANSPORTER"/>
    <property type="match status" value="1"/>
</dbReference>
<feature type="chain" id="PRO_5021237867" evidence="2">
    <location>
        <begin position="34"/>
        <end position="573"/>
    </location>
</feature>
<dbReference type="AlphaFoldDB" id="A0A508X0L0"/>
<accession>A0A508X0L0</accession>
<name>A0A508X0L0_9HYPH</name>
<dbReference type="InterPro" id="IPR006315">
    <property type="entry name" value="OM_autotransptr_brl_dom"/>
</dbReference>
<keyword evidence="2" id="KW-0732">Signal</keyword>
<dbReference type="Gene3D" id="2.40.128.130">
    <property type="entry name" value="Autotransporter beta-domain"/>
    <property type="match status" value="1"/>
</dbReference>
<dbReference type="Proteomes" id="UP000507954">
    <property type="component" value="Unassembled WGS sequence"/>
</dbReference>
<evidence type="ECO:0000256" key="2">
    <source>
        <dbReference type="SAM" id="SignalP"/>
    </source>
</evidence>
<dbReference type="SMART" id="SM00869">
    <property type="entry name" value="Autotransporter"/>
    <property type="match status" value="1"/>
</dbReference>
<keyword evidence="6" id="KW-1185">Reference proteome</keyword>
<organism evidence="5">
    <name type="scientific">Sinorhizobium medicae</name>
    <dbReference type="NCBI Taxonomy" id="110321"/>
    <lineage>
        <taxon>Bacteria</taxon>
        <taxon>Pseudomonadati</taxon>
        <taxon>Pseudomonadota</taxon>
        <taxon>Alphaproteobacteria</taxon>
        <taxon>Hyphomicrobiales</taxon>
        <taxon>Rhizobiaceae</taxon>
        <taxon>Sinorhizobium/Ensifer group</taxon>
        <taxon>Sinorhizobium</taxon>
    </lineage>
</organism>
<dbReference type="EMBL" id="CABFNB010000116">
    <property type="protein sequence ID" value="VTZ63156.1"/>
    <property type="molecule type" value="Genomic_DNA"/>
</dbReference>
<dbReference type="EMBL" id="NBUC01000011">
    <property type="protein sequence ID" value="PLU09176.1"/>
    <property type="molecule type" value="Genomic_DNA"/>
</dbReference>
<evidence type="ECO:0000259" key="3">
    <source>
        <dbReference type="PROSITE" id="PS51208"/>
    </source>
</evidence>
<dbReference type="Pfam" id="PF03797">
    <property type="entry name" value="Autotransporter"/>
    <property type="match status" value="1"/>
</dbReference>
<evidence type="ECO:0000313" key="5">
    <source>
        <dbReference type="EMBL" id="VTZ63156.1"/>
    </source>
</evidence>
<evidence type="ECO:0000256" key="1">
    <source>
        <dbReference type="SAM" id="MobiDB-lite"/>
    </source>
</evidence>
<feature type="signal peptide" evidence="2">
    <location>
        <begin position="1"/>
        <end position="33"/>
    </location>
</feature>
<evidence type="ECO:0000313" key="6">
    <source>
        <dbReference type="Proteomes" id="UP001190825"/>
    </source>
</evidence>
<dbReference type="NCBIfam" id="TIGR01414">
    <property type="entry name" value="autotrans_barl"/>
    <property type="match status" value="1"/>
</dbReference>
<reference evidence="5" key="3">
    <citation type="submission" date="2019-06" db="EMBL/GenBank/DDBJ databases">
        <authorList>
            <person name="Le Quere A."/>
            <person name="Colella S."/>
        </authorList>
    </citation>
    <scope>NUCLEOTIDE SEQUENCE</scope>
    <source>
        <strain evidence="5">EmedicaeMD41</strain>
    </source>
</reference>
<feature type="domain" description="Autotransporter" evidence="3">
    <location>
        <begin position="305"/>
        <end position="573"/>
    </location>
</feature>